<accession>A0A392RGQ1</accession>
<sequence length="77" mass="8153">GHNFISPEVTTALRLHVTPTTAKAIKLGNGHRVLCKGICEGVQIDLGPEIFEVDALVLELGGLDVVLGVSWLSTLGY</sequence>
<dbReference type="CDD" id="cd00303">
    <property type="entry name" value="retropepsin_like"/>
    <property type="match status" value="1"/>
</dbReference>
<dbReference type="Gene3D" id="2.40.70.10">
    <property type="entry name" value="Acid Proteases"/>
    <property type="match status" value="1"/>
</dbReference>
<organism evidence="1 2">
    <name type="scientific">Trifolium medium</name>
    <dbReference type="NCBI Taxonomy" id="97028"/>
    <lineage>
        <taxon>Eukaryota</taxon>
        <taxon>Viridiplantae</taxon>
        <taxon>Streptophyta</taxon>
        <taxon>Embryophyta</taxon>
        <taxon>Tracheophyta</taxon>
        <taxon>Spermatophyta</taxon>
        <taxon>Magnoliopsida</taxon>
        <taxon>eudicotyledons</taxon>
        <taxon>Gunneridae</taxon>
        <taxon>Pentapetalae</taxon>
        <taxon>rosids</taxon>
        <taxon>fabids</taxon>
        <taxon>Fabales</taxon>
        <taxon>Fabaceae</taxon>
        <taxon>Papilionoideae</taxon>
        <taxon>50 kb inversion clade</taxon>
        <taxon>NPAAA clade</taxon>
        <taxon>Hologalegina</taxon>
        <taxon>IRL clade</taxon>
        <taxon>Trifolieae</taxon>
        <taxon>Trifolium</taxon>
    </lineage>
</organism>
<proteinExistence type="predicted"/>
<evidence type="ECO:0000313" key="1">
    <source>
        <dbReference type="EMBL" id="MCI35387.1"/>
    </source>
</evidence>
<feature type="non-terminal residue" evidence="1">
    <location>
        <position position="1"/>
    </location>
</feature>
<name>A0A392RGQ1_9FABA</name>
<comment type="caution">
    <text evidence="1">The sequence shown here is derived from an EMBL/GenBank/DDBJ whole genome shotgun (WGS) entry which is preliminary data.</text>
</comment>
<reference evidence="1 2" key="1">
    <citation type="journal article" date="2018" name="Front. Plant Sci.">
        <title>Red Clover (Trifolium pratense) and Zigzag Clover (T. medium) - A Picture of Genomic Similarities and Differences.</title>
        <authorList>
            <person name="Dluhosova J."/>
            <person name="Istvanek J."/>
            <person name="Nedelnik J."/>
            <person name="Repkova J."/>
        </authorList>
    </citation>
    <scope>NUCLEOTIDE SEQUENCE [LARGE SCALE GENOMIC DNA]</scope>
    <source>
        <strain evidence="2">cv. 10/8</strain>
        <tissue evidence="1">Leaf</tissue>
    </source>
</reference>
<dbReference type="InterPro" id="IPR021109">
    <property type="entry name" value="Peptidase_aspartic_dom_sf"/>
</dbReference>
<dbReference type="AlphaFoldDB" id="A0A392RGQ1"/>
<dbReference type="Proteomes" id="UP000265520">
    <property type="component" value="Unassembled WGS sequence"/>
</dbReference>
<protein>
    <submittedName>
        <fullName evidence="1">Pentatricopeptide repeat-containing protein</fullName>
    </submittedName>
</protein>
<evidence type="ECO:0000313" key="2">
    <source>
        <dbReference type="Proteomes" id="UP000265520"/>
    </source>
</evidence>
<keyword evidence="2" id="KW-1185">Reference proteome</keyword>
<dbReference type="EMBL" id="LXQA010222857">
    <property type="protein sequence ID" value="MCI35387.1"/>
    <property type="molecule type" value="Genomic_DNA"/>
</dbReference>
<dbReference type="Pfam" id="PF08284">
    <property type="entry name" value="RVP_2"/>
    <property type="match status" value="1"/>
</dbReference>